<dbReference type="EMBL" id="CAMAPF010000073">
    <property type="protein sequence ID" value="CAH9092325.1"/>
    <property type="molecule type" value="Genomic_DNA"/>
</dbReference>
<evidence type="ECO:0000313" key="3">
    <source>
        <dbReference type="Proteomes" id="UP001152523"/>
    </source>
</evidence>
<organism evidence="2 3">
    <name type="scientific">Cuscuta epithymum</name>
    <dbReference type="NCBI Taxonomy" id="186058"/>
    <lineage>
        <taxon>Eukaryota</taxon>
        <taxon>Viridiplantae</taxon>
        <taxon>Streptophyta</taxon>
        <taxon>Embryophyta</taxon>
        <taxon>Tracheophyta</taxon>
        <taxon>Spermatophyta</taxon>
        <taxon>Magnoliopsida</taxon>
        <taxon>eudicotyledons</taxon>
        <taxon>Gunneridae</taxon>
        <taxon>Pentapetalae</taxon>
        <taxon>asterids</taxon>
        <taxon>lamiids</taxon>
        <taxon>Solanales</taxon>
        <taxon>Convolvulaceae</taxon>
        <taxon>Cuscuteae</taxon>
        <taxon>Cuscuta</taxon>
        <taxon>Cuscuta subgen. Cuscuta</taxon>
    </lineage>
</organism>
<feature type="signal peptide" evidence="1">
    <location>
        <begin position="1"/>
        <end position="28"/>
    </location>
</feature>
<evidence type="ECO:0008006" key="4">
    <source>
        <dbReference type="Google" id="ProtNLM"/>
    </source>
</evidence>
<keyword evidence="3" id="KW-1185">Reference proteome</keyword>
<name>A0AAV0D959_9ASTE</name>
<dbReference type="Proteomes" id="UP001152523">
    <property type="component" value="Unassembled WGS sequence"/>
</dbReference>
<sequence length="108" mass="12840">MNNLHFLIFFNILSSHLLLSFMQEKSQCNIISSPWIIGFKAGYVEHDNKAGYFLSFSHFLSCNFFLWINKFLFPAKKNITIESMMHYFRKNAFYFIRSVYACRILESA</sequence>
<feature type="non-terminal residue" evidence="2">
    <location>
        <position position="108"/>
    </location>
</feature>
<keyword evidence="1" id="KW-0732">Signal</keyword>
<proteinExistence type="predicted"/>
<feature type="chain" id="PRO_5043617245" description="Secreted protein" evidence="1">
    <location>
        <begin position="29"/>
        <end position="108"/>
    </location>
</feature>
<protein>
    <recommendedName>
        <fullName evidence="4">Secreted protein</fullName>
    </recommendedName>
</protein>
<comment type="caution">
    <text evidence="2">The sequence shown here is derived from an EMBL/GenBank/DDBJ whole genome shotgun (WGS) entry which is preliminary data.</text>
</comment>
<evidence type="ECO:0000313" key="2">
    <source>
        <dbReference type="EMBL" id="CAH9092325.1"/>
    </source>
</evidence>
<dbReference type="AlphaFoldDB" id="A0AAV0D959"/>
<accession>A0AAV0D959</accession>
<evidence type="ECO:0000256" key="1">
    <source>
        <dbReference type="SAM" id="SignalP"/>
    </source>
</evidence>
<gene>
    <name evidence="2" type="ORF">CEPIT_LOCUS12057</name>
</gene>
<reference evidence="2" key="1">
    <citation type="submission" date="2022-07" db="EMBL/GenBank/DDBJ databases">
        <authorList>
            <person name="Macas J."/>
            <person name="Novak P."/>
            <person name="Neumann P."/>
        </authorList>
    </citation>
    <scope>NUCLEOTIDE SEQUENCE</scope>
</reference>